<dbReference type="InterPro" id="IPR017517">
    <property type="entry name" value="Maleyloyr_isom"/>
</dbReference>
<keyword evidence="3" id="KW-1185">Reference proteome</keyword>
<dbReference type="NCBIfam" id="TIGR03083">
    <property type="entry name" value="maleylpyruvate isomerase family mycothiol-dependent enzyme"/>
    <property type="match status" value="1"/>
</dbReference>
<dbReference type="Pfam" id="PF11716">
    <property type="entry name" value="MDMPI_N"/>
    <property type="match status" value="1"/>
</dbReference>
<name>A0ABN2J5F1_9ACTN</name>
<dbReference type="SUPFAM" id="SSF109854">
    <property type="entry name" value="DinB/YfiT-like putative metalloenzymes"/>
    <property type="match status" value="1"/>
</dbReference>
<comment type="caution">
    <text evidence="2">The sequence shown here is derived from an EMBL/GenBank/DDBJ whole genome shotgun (WGS) entry which is preliminary data.</text>
</comment>
<dbReference type="Proteomes" id="UP001500383">
    <property type="component" value="Unassembled WGS sequence"/>
</dbReference>
<gene>
    <name evidence="2" type="ORF">GCM10009831_30410</name>
</gene>
<feature type="domain" description="Mycothiol-dependent maleylpyruvate isomerase metal-binding" evidence="1">
    <location>
        <begin position="16"/>
        <end position="101"/>
    </location>
</feature>
<dbReference type="InterPro" id="IPR034660">
    <property type="entry name" value="DinB/YfiT-like"/>
</dbReference>
<accession>A0ABN2J5F1</accession>
<dbReference type="RefSeq" id="WP_182657744.1">
    <property type="nucleotide sequence ID" value="NZ_BAAAQG010000020.1"/>
</dbReference>
<evidence type="ECO:0000313" key="3">
    <source>
        <dbReference type="Proteomes" id="UP001500383"/>
    </source>
</evidence>
<evidence type="ECO:0000313" key="2">
    <source>
        <dbReference type="EMBL" id="GAA1718350.1"/>
    </source>
</evidence>
<dbReference type="Gene3D" id="1.20.120.450">
    <property type="entry name" value="dinb family like domain"/>
    <property type="match status" value="1"/>
</dbReference>
<keyword evidence="2" id="KW-0413">Isomerase</keyword>
<reference evidence="2 3" key="1">
    <citation type="journal article" date="2019" name="Int. J. Syst. Evol. Microbiol.">
        <title>The Global Catalogue of Microorganisms (GCM) 10K type strain sequencing project: providing services to taxonomists for standard genome sequencing and annotation.</title>
        <authorList>
            <consortium name="The Broad Institute Genomics Platform"/>
            <consortium name="The Broad Institute Genome Sequencing Center for Infectious Disease"/>
            <person name="Wu L."/>
            <person name="Ma J."/>
        </authorList>
    </citation>
    <scope>NUCLEOTIDE SEQUENCE [LARGE SCALE GENOMIC DNA]</scope>
    <source>
        <strain evidence="2 3">JCM 16002</strain>
    </source>
</reference>
<proteinExistence type="predicted"/>
<protein>
    <submittedName>
        <fullName evidence="2">Maleylpyruvate isomerase family mycothiol-dependent enzyme</fullName>
    </submittedName>
</protein>
<evidence type="ECO:0000259" key="1">
    <source>
        <dbReference type="Pfam" id="PF11716"/>
    </source>
</evidence>
<sequence>MFRQPDPTPLDREAFAERSRLVGLLEELPESGWDARSLCEGWRVREVVAHMTMPYRTTPLAMLSGLARARFSFDRFANAAARRDTAEHDSSHLLRFLADNITTVWHPPGGGDDAALSHDVIHGLDITEPLGLPAPPPERIGLVLRHGGERALAHFGVALDRTLVASDTDFSIGHGAPLELASKDLLLAISNRRTVDAGQFDD</sequence>
<dbReference type="GO" id="GO:0016853">
    <property type="term" value="F:isomerase activity"/>
    <property type="evidence" value="ECO:0007669"/>
    <property type="project" value="UniProtKB-KW"/>
</dbReference>
<dbReference type="EMBL" id="BAAAQG010000020">
    <property type="protein sequence ID" value="GAA1718350.1"/>
    <property type="molecule type" value="Genomic_DNA"/>
</dbReference>
<organism evidence="2 3">
    <name type="scientific">Dietzia cercidiphylli</name>
    <dbReference type="NCBI Taxonomy" id="498199"/>
    <lineage>
        <taxon>Bacteria</taxon>
        <taxon>Bacillati</taxon>
        <taxon>Actinomycetota</taxon>
        <taxon>Actinomycetes</taxon>
        <taxon>Mycobacteriales</taxon>
        <taxon>Dietziaceae</taxon>
        <taxon>Dietzia</taxon>
    </lineage>
</organism>
<dbReference type="InterPro" id="IPR024344">
    <property type="entry name" value="MDMPI_metal-binding"/>
</dbReference>